<feature type="region of interest" description="Disordered" evidence="1">
    <location>
        <begin position="41"/>
        <end position="60"/>
    </location>
</feature>
<organism evidence="4 5">
    <name type="scientific">Streptomyces gilvifuscus</name>
    <dbReference type="NCBI Taxonomy" id="1550617"/>
    <lineage>
        <taxon>Bacteria</taxon>
        <taxon>Bacillati</taxon>
        <taxon>Actinomycetota</taxon>
        <taxon>Actinomycetes</taxon>
        <taxon>Kitasatosporales</taxon>
        <taxon>Streptomycetaceae</taxon>
        <taxon>Streptomyces</taxon>
    </lineage>
</organism>
<keyword evidence="5" id="KW-1185">Reference proteome</keyword>
<evidence type="ECO:0000256" key="1">
    <source>
        <dbReference type="SAM" id="MobiDB-lite"/>
    </source>
</evidence>
<proteinExistence type="predicted"/>
<evidence type="ECO:0000313" key="5">
    <source>
        <dbReference type="Proteomes" id="UP001221328"/>
    </source>
</evidence>
<protein>
    <submittedName>
        <fullName evidence="4">SHOCT domain-containing protein</fullName>
    </submittedName>
</protein>
<gene>
    <name evidence="4" type="ORF">PO587_11970</name>
</gene>
<feature type="domain" description="SHOCT" evidence="3">
    <location>
        <begin position="60"/>
        <end position="85"/>
    </location>
</feature>
<reference evidence="4 5" key="1">
    <citation type="journal article" date="2015" name="Int. J. Syst. Evol. Microbiol.">
        <title>Streptomyces gilvifuscus sp. nov., an actinomycete that produces antibacterial compounds isolated from soil.</title>
        <authorList>
            <person name="Nguyen T.M."/>
            <person name="Kim J."/>
        </authorList>
    </citation>
    <scope>NUCLEOTIDE SEQUENCE [LARGE SCALE GENOMIC DNA]</scope>
    <source>
        <strain evidence="4 5">T113</strain>
    </source>
</reference>
<dbReference type="Pfam" id="PF09851">
    <property type="entry name" value="SHOCT"/>
    <property type="match status" value="1"/>
</dbReference>
<keyword evidence="2" id="KW-1133">Transmembrane helix</keyword>
<evidence type="ECO:0000313" key="4">
    <source>
        <dbReference type="EMBL" id="MDC2955181.1"/>
    </source>
</evidence>
<accession>A0ABT5FRR2</accession>
<evidence type="ECO:0000259" key="3">
    <source>
        <dbReference type="Pfam" id="PF09851"/>
    </source>
</evidence>
<sequence>MFWYDHDVSGWGWFTMSVGMILFWAVLIALGVMLFRTLSRSDASPTSIGTPPRGPAGSTAEQLLAERFARGEIDEDEYRHRLAVLHGTGDSGPRLSKS</sequence>
<dbReference type="EMBL" id="JAQOSK010000004">
    <property type="protein sequence ID" value="MDC2955181.1"/>
    <property type="molecule type" value="Genomic_DNA"/>
</dbReference>
<feature type="transmembrane region" description="Helical" evidence="2">
    <location>
        <begin position="12"/>
        <end position="35"/>
    </location>
</feature>
<dbReference type="InterPro" id="IPR018649">
    <property type="entry name" value="SHOCT"/>
</dbReference>
<keyword evidence="2" id="KW-0812">Transmembrane</keyword>
<comment type="caution">
    <text evidence="4">The sequence shown here is derived from an EMBL/GenBank/DDBJ whole genome shotgun (WGS) entry which is preliminary data.</text>
</comment>
<keyword evidence="2" id="KW-0472">Membrane</keyword>
<dbReference type="Proteomes" id="UP001221328">
    <property type="component" value="Unassembled WGS sequence"/>
</dbReference>
<name>A0ABT5FRR2_9ACTN</name>
<evidence type="ECO:0000256" key="2">
    <source>
        <dbReference type="SAM" id="Phobius"/>
    </source>
</evidence>
<dbReference type="RefSeq" id="WP_272175188.1">
    <property type="nucleotide sequence ID" value="NZ_JAQOSK010000004.1"/>
</dbReference>